<protein>
    <submittedName>
        <fullName evidence="2">Uncharacterized protein</fullName>
    </submittedName>
</protein>
<accession>A0A0S4JPR3</accession>
<evidence type="ECO:0000313" key="2">
    <source>
        <dbReference type="EMBL" id="CUG93523.1"/>
    </source>
</evidence>
<feature type="region of interest" description="Disordered" evidence="1">
    <location>
        <begin position="1"/>
        <end position="31"/>
    </location>
</feature>
<dbReference type="VEuPathDB" id="TriTrypDB:BSAL_43310"/>
<evidence type="ECO:0000256" key="1">
    <source>
        <dbReference type="SAM" id="MobiDB-lite"/>
    </source>
</evidence>
<dbReference type="Proteomes" id="UP000051952">
    <property type="component" value="Unassembled WGS sequence"/>
</dbReference>
<evidence type="ECO:0000313" key="3">
    <source>
        <dbReference type="Proteomes" id="UP000051952"/>
    </source>
</evidence>
<keyword evidence="3" id="KW-1185">Reference proteome</keyword>
<dbReference type="EMBL" id="CYKH01002159">
    <property type="protein sequence ID" value="CUG93523.1"/>
    <property type="molecule type" value="Genomic_DNA"/>
</dbReference>
<gene>
    <name evidence="2" type="ORF">BSAL_43310</name>
</gene>
<sequence>MLARRDVGRSRPYDANSPVVIPSPTLPPTPLGRGRRVSIHGVADDALPAGLVVRGTTPLQARSPITNPFDLNTPRAKGSPLPAQLNSAQQLAIRAAVANQTSKHAIMSDMLRILQDPTKVMPAATATKPATVADAQGKLIVTIARMLVPPAAEDGEVASLVDVESTDTMIKPTPAPAPALNERHIETLQQSFPASTRRLQRSSTSAFSESSHSTVQQQ</sequence>
<feature type="region of interest" description="Disordered" evidence="1">
    <location>
        <begin position="190"/>
        <end position="218"/>
    </location>
</feature>
<feature type="compositionally biased region" description="Basic and acidic residues" evidence="1">
    <location>
        <begin position="1"/>
        <end position="12"/>
    </location>
</feature>
<reference evidence="3" key="1">
    <citation type="submission" date="2015-09" db="EMBL/GenBank/DDBJ databases">
        <authorList>
            <consortium name="Pathogen Informatics"/>
        </authorList>
    </citation>
    <scope>NUCLEOTIDE SEQUENCE [LARGE SCALE GENOMIC DNA]</scope>
    <source>
        <strain evidence="3">Lake Konstanz</strain>
    </source>
</reference>
<dbReference type="AlphaFoldDB" id="A0A0S4JPR3"/>
<organism evidence="2 3">
    <name type="scientific">Bodo saltans</name>
    <name type="common">Flagellated protozoan</name>
    <dbReference type="NCBI Taxonomy" id="75058"/>
    <lineage>
        <taxon>Eukaryota</taxon>
        <taxon>Discoba</taxon>
        <taxon>Euglenozoa</taxon>
        <taxon>Kinetoplastea</taxon>
        <taxon>Metakinetoplastina</taxon>
        <taxon>Eubodonida</taxon>
        <taxon>Bodonidae</taxon>
        <taxon>Bodo</taxon>
    </lineage>
</organism>
<feature type="region of interest" description="Disordered" evidence="1">
    <location>
        <begin position="63"/>
        <end position="82"/>
    </location>
</feature>
<feature type="compositionally biased region" description="Low complexity" evidence="1">
    <location>
        <begin position="202"/>
        <end position="218"/>
    </location>
</feature>
<name>A0A0S4JPR3_BODSA</name>
<proteinExistence type="predicted"/>